<proteinExistence type="predicted"/>
<dbReference type="RefSeq" id="WP_308450545.1">
    <property type="nucleotide sequence ID" value="NZ_JAJEPU010000004.1"/>
</dbReference>
<name>A0AAE3AL39_9FIRM</name>
<keyword evidence="5 7" id="KW-1133">Transmembrane helix</keyword>
<dbReference type="GO" id="GO:0015297">
    <property type="term" value="F:antiporter activity"/>
    <property type="evidence" value="ECO:0007669"/>
    <property type="project" value="InterPro"/>
</dbReference>
<feature type="transmembrane region" description="Helical" evidence="7">
    <location>
        <begin position="423"/>
        <end position="444"/>
    </location>
</feature>
<dbReference type="GO" id="GO:0042910">
    <property type="term" value="F:xenobiotic transmembrane transporter activity"/>
    <property type="evidence" value="ECO:0007669"/>
    <property type="project" value="InterPro"/>
</dbReference>
<evidence type="ECO:0000313" key="8">
    <source>
        <dbReference type="EMBL" id="MCC2163754.1"/>
    </source>
</evidence>
<comment type="caution">
    <text evidence="8">The sequence shown here is derived from an EMBL/GenBank/DDBJ whole genome shotgun (WGS) entry which is preliminary data.</text>
</comment>
<reference evidence="8" key="1">
    <citation type="submission" date="2021-10" db="EMBL/GenBank/DDBJ databases">
        <title>Anaerobic single-cell dispensing facilitates the cultivation of human gut bacteria.</title>
        <authorList>
            <person name="Afrizal A."/>
        </authorList>
    </citation>
    <scope>NUCLEOTIDE SEQUENCE</scope>
    <source>
        <strain evidence="8">CLA-AA-H274</strain>
    </source>
</reference>
<gene>
    <name evidence="8" type="ORF">LKD32_02465</name>
</gene>
<evidence type="ECO:0000313" key="9">
    <source>
        <dbReference type="Proteomes" id="UP001198962"/>
    </source>
</evidence>
<accession>A0AAE3AL39</accession>
<dbReference type="InterPro" id="IPR002528">
    <property type="entry name" value="MATE_fam"/>
</dbReference>
<keyword evidence="4 7" id="KW-0812">Transmembrane</keyword>
<dbReference type="NCBIfam" id="TIGR00797">
    <property type="entry name" value="matE"/>
    <property type="match status" value="1"/>
</dbReference>
<protein>
    <submittedName>
        <fullName evidence="8">MATE family efflux transporter</fullName>
    </submittedName>
</protein>
<dbReference type="Pfam" id="PF01554">
    <property type="entry name" value="MatE"/>
    <property type="match status" value="2"/>
</dbReference>
<feature type="transmembrane region" description="Helical" evidence="7">
    <location>
        <begin position="386"/>
        <end position="411"/>
    </location>
</feature>
<evidence type="ECO:0000256" key="7">
    <source>
        <dbReference type="SAM" id="Phobius"/>
    </source>
</evidence>
<feature type="transmembrane region" description="Helical" evidence="7">
    <location>
        <begin position="356"/>
        <end position="374"/>
    </location>
</feature>
<evidence type="ECO:0000256" key="4">
    <source>
        <dbReference type="ARBA" id="ARBA00022692"/>
    </source>
</evidence>
<feature type="transmembrane region" description="Helical" evidence="7">
    <location>
        <begin position="198"/>
        <end position="221"/>
    </location>
</feature>
<evidence type="ECO:0000256" key="6">
    <source>
        <dbReference type="ARBA" id="ARBA00023136"/>
    </source>
</evidence>
<dbReference type="Proteomes" id="UP001198962">
    <property type="component" value="Unassembled WGS sequence"/>
</dbReference>
<keyword evidence="3" id="KW-1003">Cell membrane</keyword>
<comment type="subcellular location">
    <subcellularLocation>
        <location evidence="1">Cell membrane</location>
        <topology evidence="1">Multi-pass membrane protein</topology>
    </subcellularLocation>
</comment>
<evidence type="ECO:0000256" key="3">
    <source>
        <dbReference type="ARBA" id="ARBA00022475"/>
    </source>
</evidence>
<dbReference type="InterPro" id="IPR048279">
    <property type="entry name" value="MdtK-like"/>
</dbReference>
<organism evidence="8 9">
    <name type="scientific">Brotaphodocola catenula</name>
    <dbReference type="NCBI Taxonomy" id="2885361"/>
    <lineage>
        <taxon>Bacteria</taxon>
        <taxon>Bacillati</taxon>
        <taxon>Bacillota</taxon>
        <taxon>Clostridia</taxon>
        <taxon>Lachnospirales</taxon>
        <taxon>Lachnospiraceae</taxon>
        <taxon>Brotaphodocola</taxon>
    </lineage>
</organism>
<keyword evidence="6 7" id="KW-0472">Membrane</keyword>
<dbReference type="PIRSF" id="PIRSF006603">
    <property type="entry name" value="DinF"/>
    <property type="match status" value="1"/>
</dbReference>
<evidence type="ECO:0000256" key="2">
    <source>
        <dbReference type="ARBA" id="ARBA00022448"/>
    </source>
</evidence>
<dbReference type="AlphaFoldDB" id="A0AAE3AL39"/>
<feature type="transmembrane region" description="Helical" evidence="7">
    <location>
        <begin position="173"/>
        <end position="192"/>
    </location>
</feature>
<dbReference type="GO" id="GO:0005886">
    <property type="term" value="C:plasma membrane"/>
    <property type="evidence" value="ECO:0007669"/>
    <property type="project" value="UniProtKB-SubCell"/>
</dbReference>
<keyword evidence="9" id="KW-1185">Reference proteome</keyword>
<dbReference type="EMBL" id="JAJEPU010000004">
    <property type="protein sequence ID" value="MCC2163754.1"/>
    <property type="molecule type" value="Genomic_DNA"/>
</dbReference>
<dbReference type="CDD" id="cd13138">
    <property type="entry name" value="MATE_yoeA_like"/>
    <property type="match status" value="1"/>
</dbReference>
<dbReference type="InterPro" id="IPR052031">
    <property type="entry name" value="Membrane_Transporter-Flippase"/>
</dbReference>
<dbReference type="PANTHER" id="PTHR43549:SF3">
    <property type="entry name" value="MULTIDRUG RESISTANCE PROTEIN YPNP-RELATED"/>
    <property type="match status" value="1"/>
</dbReference>
<evidence type="ECO:0000256" key="1">
    <source>
        <dbReference type="ARBA" id="ARBA00004651"/>
    </source>
</evidence>
<feature type="transmembrane region" description="Helical" evidence="7">
    <location>
        <begin position="145"/>
        <end position="166"/>
    </location>
</feature>
<feature type="transmembrane region" description="Helical" evidence="7">
    <location>
        <begin position="65"/>
        <end position="84"/>
    </location>
</feature>
<dbReference type="PANTHER" id="PTHR43549">
    <property type="entry name" value="MULTIDRUG RESISTANCE PROTEIN YPNP-RELATED"/>
    <property type="match status" value="1"/>
</dbReference>
<evidence type="ECO:0000256" key="5">
    <source>
        <dbReference type="ARBA" id="ARBA00022989"/>
    </source>
</evidence>
<keyword evidence="2" id="KW-0813">Transport</keyword>
<sequence length="460" mass="49924">MQKKTAKSYEIDMCNGPIFGKLVLFAVPLILSGLLQLLFNAADIVVVGRFAGKESMAAVGSTTSLINLMVNLFIGLSVGANVLAGRYYGAKKFEDLQETVHTSVILAVGGGLLLIFAGETFASPLLTMMGTPDDVKPLSDLYLQIYFLGMPGTLLYNFGSAILRAAGDTRRPLYFLLTAGVINAVLNLIFVIGFQMGVAGVATATVISQYISAGLIVQCLVRSEAPYRLRLRELRLVPEKLFSIIKIGFPAGMQGAIFSISNVLIQSSVNSFGSVAMAGSTASANIEGFVYTSMNAIYQTALSFTSQNFGAGKYNRMTKILCYCLGIVVFVGIVMGDGAVFFGRQLLEIYSSDQDVIGYGVARLQIICGTYFLCGIMDTMVGALRGIGYSVIPMFVSLTGACLFRVIWIYTVFAGHRTLETLYLSYPVSWIITFSAHVICYLLIRRSMAKKRTESEQNRR</sequence>
<feature type="transmembrane region" description="Helical" evidence="7">
    <location>
        <begin position="320"/>
        <end position="344"/>
    </location>
</feature>
<feature type="transmembrane region" description="Helical" evidence="7">
    <location>
        <begin position="104"/>
        <end position="125"/>
    </location>
</feature>